<accession>A0A0J5L8I4</accession>
<evidence type="ECO:0000256" key="1">
    <source>
        <dbReference type="ARBA" id="ARBA00001917"/>
    </source>
</evidence>
<dbReference type="GO" id="GO:0010181">
    <property type="term" value="F:FMN binding"/>
    <property type="evidence" value="ECO:0007669"/>
    <property type="project" value="InterPro"/>
</dbReference>
<dbReference type="Pfam" id="PF00724">
    <property type="entry name" value="Oxidored_FMN"/>
    <property type="match status" value="1"/>
</dbReference>
<proteinExistence type="inferred from homology"/>
<comment type="similarity">
    <text evidence="2">Belongs to the NADH:flavin oxidoreductase/NADH oxidase family.</text>
</comment>
<keyword evidence="3" id="KW-0560">Oxidoreductase</keyword>
<organism evidence="4 5">
    <name type="scientific">Pluralibacter gergoviae</name>
    <name type="common">Enterobacter gergoviae</name>
    <dbReference type="NCBI Taxonomy" id="61647"/>
    <lineage>
        <taxon>Bacteria</taxon>
        <taxon>Pseudomonadati</taxon>
        <taxon>Pseudomonadota</taxon>
        <taxon>Gammaproteobacteria</taxon>
        <taxon>Enterobacterales</taxon>
        <taxon>Enterobacteriaceae</taxon>
        <taxon>Pluralibacter</taxon>
    </lineage>
</organism>
<dbReference type="AlphaFoldDB" id="A0A0J5L8I4"/>
<evidence type="ECO:0000256" key="3">
    <source>
        <dbReference type="ARBA" id="ARBA00023002"/>
    </source>
</evidence>
<dbReference type="PANTHER" id="PTHR22893">
    <property type="entry name" value="NADH OXIDOREDUCTASE-RELATED"/>
    <property type="match status" value="1"/>
</dbReference>
<dbReference type="InterPro" id="IPR013785">
    <property type="entry name" value="Aldolase_TIM"/>
</dbReference>
<dbReference type="PANTHER" id="PTHR22893:SF91">
    <property type="entry name" value="NADPH DEHYDROGENASE 2-RELATED"/>
    <property type="match status" value="1"/>
</dbReference>
<dbReference type="EMBL" id="LDZF01000006">
    <property type="protein sequence ID" value="KMK14584.1"/>
    <property type="molecule type" value="Genomic_DNA"/>
</dbReference>
<dbReference type="GO" id="GO:0005829">
    <property type="term" value="C:cytosol"/>
    <property type="evidence" value="ECO:0007669"/>
    <property type="project" value="UniProtKB-ARBA"/>
</dbReference>
<evidence type="ECO:0000256" key="2">
    <source>
        <dbReference type="ARBA" id="ARBA00005979"/>
    </source>
</evidence>
<dbReference type="InterPro" id="IPR001155">
    <property type="entry name" value="OxRdtase_FMN_N"/>
</dbReference>
<dbReference type="CDD" id="cd02933">
    <property type="entry name" value="OYE_like_FMN"/>
    <property type="match status" value="1"/>
</dbReference>
<dbReference type="InterPro" id="IPR045247">
    <property type="entry name" value="Oye-like"/>
</dbReference>
<dbReference type="GO" id="GO:0016628">
    <property type="term" value="F:oxidoreductase activity, acting on the CH-CH group of donors, NAD or NADP as acceptor"/>
    <property type="evidence" value="ECO:0007669"/>
    <property type="project" value="UniProtKB-ARBA"/>
</dbReference>
<evidence type="ECO:0000313" key="5">
    <source>
        <dbReference type="Proteomes" id="UP000036196"/>
    </source>
</evidence>
<evidence type="ECO:0000313" key="4">
    <source>
        <dbReference type="EMBL" id="KMK14584.1"/>
    </source>
</evidence>
<comment type="caution">
    <text evidence="4">The sequence shown here is derived from an EMBL/GenBank/DDBJ whole genome shotgun (WGS) entry which is preliminary data.</text>
</comment>
<dbReference type="SUPFAM" id="SSF51395">
    <property type="entry name" value="FMN-linked oxidoreductases"/>
    <property type="match status" value="1"/>
</dbReference>
<dbReference type="FunFam" id="3.20.20.70:FF:000059">
    <property type="entry name" value="N-ethylmaleimide reductase, FMN-linked"/>
    <property type="match status" value="1"/>
</dbReference>
<name>A0A0J5L8I4_PLUGE</name>
<comment type="cofactor">
    <cofactor evidence="1">
        <name>FMN</name>
        <dbReference type="ChEBI" id="CHEBI:58210"/>
    </cofactor>
</comment>
<dbReference type="NCBIfam" id="NF007899">
    <property type="entry name" value="PRK10605.1"/>
    <property type="match status" value="1"/>
</dbReference>
<protein>
    <submittedName>
        <fullName evidence="4">Oxidoreductase</fullName>
    </submittedName>
</protein>
<dbReference type="Gene3D" id="3.20.20.70">
    <property type="entry name" value="Aldolase class I"/>
    <property type="match status" value="1"/>
</dbReference>
<gene>
    <name evidence="4" type="ORF">ABW06_06945</name>
</gene>
<sequence length="374" mass="41347">MKTKNLFSPTRLGPYTLKNRVVLPPLTRSRSSQPGDIPNELMAEYYAQRSSAGFMVTEGTQIEPRGQGYAWTPGIYSSRQVEGWKKVTRAVHEKEGIIFAQLWHVGRVSHNSLQPCNASPVAPSAIPAGENVKVFIETGPGEGALATASCPRALEKEEISEIVRMYAGAAQNALDAGFDGVEIHCANGYLVNQFMSSHSNKREDEYGGSLHNRLRFLREVTQAVADVVGKDRVGVRFAPLFQTTDEVRVYLGLVEDDPHETYTEAVKILEEIGIAYISLAEADWDDAPELPEAFRAEVRKLFSGVIMYAGRYTQEKAERIIGAGWGDIIGFGRPFIANPDLPQRLYHEWPLNPVDPTTMYGGTAKGYTDYPAFG</sequence>
<keyword evidence="5" id="KW-1185">Reference proteome</keyword>
<dbReference type="RefSeq" id="WP_023279877.1">
    <property type="nucleotide sequence ID" value="NZ_CACVCI010000004.1"/>
</dbReference>
<dbReference type="PATRIC" id="fig|61647.15.peg.4613"/>
<reference evidence="4 5" key="1">
    <citation type="submission" date="2015-05" db="EMBL/GenBank/DDBJ databases">
        <title>Genome sequences of Pluralibacter gergoviae.</title>
        <authorList>
            <person name="Greninger A.L."/>
            <person name="Miller S."/>
        </authorList>
    </citation>
    <scope>NUCLEOTIDE SEQUENCE [LARGE SCALE GENOMIC DNA]</scope>
    <source>
        <strain evidence="4 5">JS81F13</strain>
    </source>
</reference>
<dbReference type="Proteomes" id="UP000036196">
    <property type="component" value="Unassembled WGS sequence"/>
</dbReference>